<accession>A0ABM0MA57</accession>
<organism evidence="4 5">
    <name type="scientific">Saccoglossus kowalevskii</name>
    <name type="common">Acorn worm</name>
    <dbReference type="NCBI Taxonomy" id="10224"/>
    <lineage>
        <taxon>Eukaryota</taxon>
        <taxon>Metazoa</taxon>
        <taxon>Hemichordata</taxon>
        <taxon>Enteropneusta</taxon>
        <taxon>Harrimaniidae</taxon>
        <taxon>Saccoglossus</taxon>
    </lineage>
</organism>
<evidence type="ECO:0000256" key="1">
    <source>
        <dbReference type="SAM" id="Coils"/>
    </source>
</evidence>
<dbReference type="RefSeq" id="XP_006816898.1">
    <property type="nucleotide sequence ID" value="XM_006816835.1"/>
</dbReference>
<evidence type="ECO:0000259" key="3">
    <source>
        <dbReference type="Pfam" id="PF10506"/>
    </source>
</evidence>
<sequence length="205" mass="22337">MLSPANARTGPSNQPRPSQINPSTGEISTSSSDARGDLPVAKIAERVKLKPTRSESAKVVAERQVVGQELSNVGATNAKIAEHLVHSLQDCSNVQEIFQTLYSHGSAISEGKIREFEVEMERLNSKIEHLKSMNDLLQLTLEESKANADRLTMLVGKYESNNTALHMAVNYSDQCLETYDSLVLLLESELQVILGNCRAAGLGTT</sequence>
<dbReference type="PANTHER" id="PTHR23347:SF6">
    <property type="entry name" value="FI17904P1"/>
    <property type="match status" value="1"/>
</dbReference>
<evidence type="ECO:0000256" key="2">
    <source>
        <dbReference type="SAM" id="MobiDB-lite"/>
    </source>
</evidence>
<keyword evidence="1" id="KW-0175">Coiled coil</keyword>
<feature type="region of interest" description="Disordered" evidence="2">
    <location>
        <begin position="1"/>
        <end position="39"/>
    </location>
</feature>
<gene>
    <name evidence="5" type="primary">LOC102804738</name>
</gene>
<proteinExistence type="predicted"/>
<dbReference type="Pfam" id="PF10506">
    <property type="entry name" value="USHBP1_PDZ-bd"/>
    <property type="match status" value="1"/>
</dbReference>
<name>A0ABM0MA57_SACKO</name>
<dbReference type="GeneID" id="102804738"/>
<dbReference type="PANTHER" id="PTHR23347">
    <property type="entry name" value="COLORECTAL MUTANT CANCER PROTEIN MCC PROTEIN -RELATED"/>
    <property type="match status" value="1"/>
</dbReference>
<evidence type="ECO:0000313" key="4">
    <source>
        <dbReference type="Proteomes" id="UP000694865"/>
    </source>
</evidence>
<evidence type="ECO:0000313" key="5">
    <source>
        <dbReference type="RefSeq" id="XP_006816898.1"/>
    </source>
</evidence>
<dbReference type="InterPro" id="IPR040171">
    <property type="entry name" value="USBP1-like"/>
</dbReference>
<dbReference type="InterPro" id="IPR019536">
    <property type="entry name" value="USHBP1_PDZ-bd"/>
</dbReference>
<feature type="compositionally biased region" description="Polar residues" evidence="2">
    <location>
        <begin position="9"/>
        <end position="33"/>
    </location>
</feature>
<reference evidence="5" key="1">
    <citation type="submission" date="2025-08" db="UniProtKB">
        <authorList>
            <consortium name="RefSeq"/>
        </authorList>
    </citation>
    <scope>IDENTIFICATION</scope>
    <source>
        <tissue evidence="5">Testes</tissue>
    </source>
</reference>
<feature type="coiled-coil region" evidence="1">
    <location>
        <begin position="113"/>
        <end position="147"/>
    </location>
</feature>
<protein>
    <submittedName>
        <fullName evidence="5">Colorectal mutant cancer protein-like</fullName>
    </submittedName>
</protein>
<feature type="domain" description="Harmonin-binding protein USHBP1 PDZ-binding" evidence="3">
    <location>
        <begin position="122"/>
        <end position="185"/>
    </location>
</feature>
<feature type="non-terminal residue" evidence="5">
    <location>
        <position position="205"/>
    </location>
</feature>
<dbReference type="Proteomes" id="UP000694865">
    <property type="component" value="Unplaced"/>
</dbReference>
<keyword evidence="4" id="KW-1185">Reference proteome</keyword>